<feature type="active site" description="Proton acceptor" evidence="13">
    <location>
        <position position="119"/>
    </location>
</feature>
<feature type="chain" id="PRO_5042667707" description="Peroxidase" evidence="18">
    <location>
        <begin position="33"/>
        <end position="413"/>
    </location>
</feature>
<keyword evidence="12 18" id="KW-0376">Hydrogen peroxide</keyword>
<accession>A0AAN7FFX7</accession>
<dbReference type="PANTHER" id="PTHR31235">
    <property type="entry name" value="PEROXIDASE 25-RELATED"/>
    <property type="match status" value="1"/>
</dbReference>
<feature type="binding site" evidence="15">
    <location>
        <position position="129"/>
    </location>
    <ligand>
        <name>Ca(2+)</name>
        <dbReference type="ChEBI" id="CHEBI:29108"/>
        <label>1</label>
    </ligand>
</feature>
<reference evidence="21 22" key="1">
    <citation type="journal article" date="2023" name="G3 (Bethesda)">
        <title>A haplotype-resolved chromosome-scale genome for Quercus rubra L. provides insights into the genetics of adaptive traits for red oak species.</title>
        <authorList>
            <person name="Kapoor B."/>
            <person name="Jenkins J."/>
            <person name="Schmutz J."/>
            <person name="Zhebentyayeva T."/>
            <person name="Kuelheim C."/>
            <person name="Coggeshall M."/>
            <person name="Heim C."/>
            <person name="Lasky J.R."/>
            <person name="Leites L."/>
            <person name="Islam-Faridi N."/>
            <person name="Romero-Severson J."/>
            <person name="DeLeo V.L."/>
            <person name="Lucas S.M."/>
            <person name="Lazic D."/>
            <person name="Gailing O."/>
            <person name="Carlson J."/>
            <person name="Staton M."/>
        </authorList>
    </citation>
    <scope>NUCLEOTIDE SEQUENCE [LARGE SCALE GENOMIC DNA]</scope>
    <source>
        <strain evidence="21">Pseudo-F2</strain>
    </source>
</reference>
<keyword evidence="10 15" id="KW-0408">Iron</keyword>
<evidence type="ECO:0000256" key="13">
    <source>
        <dbReference type="PIRSR" id="PIRSR600823-1"/>
    </source>
</evidence>
<evidence type="ECO:0000259" key="20">
    <source>
        <dbReference type="PROSITE" id="PS50873"/>
    </source>
</evidence>
<keyword evidence="9 18" id="KW-0560">Oxidoreductase</keyword>
<dbReference type="PROSITE" id="PS00435">
    <property type="entry name" value="PEROXIDASE_1"/>
    <property type="match status" value="1"/>
</dbReference>
<feature type="domain" description="Plant heme peroxidase family profile" evidence="20">
    <location>
        <begin position="78"/>
        <end position="413"/>
    </location>
</feature>
<keyword evidence="7 18" id="KW-0349">Heme</keyword>
<dbReference type="InterPro" id="IPR010255">
    <property type="entry name" value="Haem_peroxidase_sf"/>
</dbReference>
<evidence type="ECO:0000256" key="7">
    <source>
        <dbReference type="ARBA" id="ARBA00022617"/>
    </source>
</evidence>
<keyword evidence="8 15" id="KW-0479">Metal-binding</keyword>
<evidence type="ECO:0000256" key="19">
    <source>
        <dbReference type="SAM" id="MobiDB-lite"/>
    </source>
</evidence>
<comment type="similarity">
    <text evidence="3">Belongs to the peroxidase family. Ascorbate peroxidase subfamily.</text>
</comment>
<feature type="binding site" evidence="15">
    <location>
        <position position="120"/>
    </location>
    <ligand>
        <name>Ca(2+)</name>
        <dbReference type="ChEBI" id="CHEBI:29108"/>
        <label>1</label>
    </ligand>
</feature>
<dbReference type="Gene3D" id="1.10.520.10">
    <property type="match status" value="1"/>
</dbReference>
<feature type="region of interest" description="Disordered" evidence="19">
    <location>
        <begin position="302"/>
        <end position="333"/>
    </location>
</feature>
<keyword evidence="11 17" id="KW-1015">Disulfide bond</keyword>
<dbReference type="EMBL" id="JAXUIC010000005">
    <property type="protein sequence ID" value="KAK4590646.1"/>
    <property type="molecule type" value="Genomic_DNA"/>
</dbReference>
<keyword evidence="18" id="KW-0732">Signal</keyword>
<dbReference type="InterPro" id="IPR019794">
    <property type="entry name" value="Peroxidases_AS"/>
</dbReference>
<feature type="binding site" evidence="15">
    <location>
        <position position="127"/>
    </location>
    <ligand>
        <name>Ca(2+)</name>
        <dbReference type="ChEBI" id="CHEBI:29108"/>
        <label>1</label>
    </ligand>
</feature>
<comment type="subcellular location">
    <subcellularLocation>
        <location evidence="18">Secreted</location>
    </subcellularLocation>
</comment>
<evidence type="ECO:0000256" key="4">
    <source>
        <dbReference type="ARBA" id="ARBA00012313"/>
    </source>
</evidence>
<keyword evidence="15 18" id="KW-0106">Calcium</keyword>
<feature type="site" description="Transition state stabilizer" evidence="16">
    <location>
        <position position="115"/>
    </location>
</feature>
<dbReference type="GO" id="GO:0005576">
    <property type="term" value="C:extracellular region"/>
    <property type="evidence" value="ECO:0007669"/>
    <property type="project" value="UniProtKB-SubCell"/>
</dbReference>
<dbReference type="InterPro" id="IPR002016">
    <property type="entry name" value="Haem_peroxidase"/>
</dbReference>
<evidence type="ECO:0000256" key="5">
    <source>
        <dbReference type="ARBA" id="ARBA00022525"/>
    </source>
</evidence>
<proteinExistence type="inferred from homology"/>
<dbReference type="CDD" id="cd00693">
    <property type="entry name" value="secretory_peroxidase"/>
    <property type="match status" value="1"/>
</dbReference>
<evidence type="ECO:0000256" key="9">
    <source>
        <dbReference type="ARBA" id="ARBA00023002"/>
    </source>
</evidence>
<dbReference type="AlphaFoldDB" id="A0AAN7FFX7"/>
<feature type="signal peptide" evidence="18">
    <location>
        <begin position="1"/>
        <end position="32"/>
    </location>
</feature>
<dbReference type="InterPro" id="IPR000823">
    <property type="entry name" value="Peroxidase_pln"/>
</dbReference>
<comment type="cofactor">
    <cofactor evidence="15 18">
        <name>heme b</name>
        <dbReference type="ChEBI" id="CHEBI:60344"/>
    </cofactor>
    <text evidence="15 18">Binds 1 heme b (iron(II)-protoporphyrin IX) group per subunit.</text>
</comment>
<feature type="binding site" evidence="15">
    <location>
        <position position="332"/>
    </location>
    <ligand>
        <name>Ca(2+)</name>
        <dbReference type="ChEBI" id="CHEBI:29108"/>
        <label>2</label>
    </ligand>
</feature>
<evidence type="ECO:0000256" key="2">
    <source>
        <dbReference type="ARBA" id="ARBA00002322"/>
    </source>
</evidence>
<name>A0AAN7FFX7_QUERU</name>
<feature type="disulfide bond" evidence="17">
    <location>
        <begin position="252"/>
        <end position="284"/>
    </location>
</feature>
<dbReference type="InterPro" id="IPR019793">
    <property type="entry name" value="Peroxidases_heam-ligand_BS"/>
</dbReference>
<comment type="cofactor">
    <cofactor evidence="15 18">
        <name>Ca(2+)</name>
        <dbReference type="ChEBI" id="CHEBI:29108"/>
    </cofactor>
    <text evidence="15 18">Binds 2 calcium ions per subunit.</text>
</comment>
<evidence type="ECO:0000256" key="14">
    <source>
        <dbReference type="PIRSR" id="PIRSR600823-2"/>
    </source>
</evidence>
<feature type="binding site" description="axial binding residue" evidence="15">
    <location>
        <position position="245"/>
    </location>
    <ligand>
        <name>heme b</name>
        <dbReference type="ChEBI" id="CHEBI:60344"/>
    </ligand>
    <ligandPart>
        <name>Fe</name>
        <dbReference type="ChEBI" id="CHEBI:18248"/>
    </ligandPart>
</feature>
<dbReference type="SUPFAM" id="SSF48113">
    <property type="entry name" value="Heme-dependent peroxidases"/>
    <property type="match status" value="1"/>
</dbReference>
<dbReference type="PROSITE" id="PS00436">
    <property type="entry name" value="PEROXIDASE_2"/>
    <property type="match status" value="1"/>
</dbReference>
<dbReference type="InterPro" id="IPR033905">
    <property type="entry name" value="Secretory_peroxidase"/>
</dbReference>
<evidence type="ECO:0000256" key="3">
    <source>
        <dbReference type="ARBA" id="ARBA00006873"/>
    </source>
</evidence>
<dbReference type="GO" id="GO:0046872">
    <property type="term" value="F:metal ion binding"/>
    <property type="evidence" value="ECO:0007669"/>
    <property type="project" value="UniProtKB-UniRule"/>
</dbReference>
<comment type="catalytic activity">
    <reaction evidence="1 18">
        <text>2 a phenolic donor + H2O2 = 2 a phenolic radical donor + 2 H2O</text>
        <dbReference type="Rhea" id="RHEA:56136"/>
        <dbReference type="ChEBI" id="CHEBI:15377"/>
        <dbReference type="ChEBI" id="CHEBI:16240"/>
        <dbReference type="ChEBI" id="CHEBI:139520"/>
        <dbReference type="ChEBI" id="CHEBI:139521"/>
        <dbReference type="EC" id="1.11.1.7"/>
    </reaction>
</comment>
<comment type="caution">
    <text evidence="21">The sequence shown here is derived from an EMBL/GenBank/DDBJ whole genome shotgun (WGS) entry which is preliminary data.</text>
</comment>
<keyword evidence="5 18" id="KW-0964">Secreted</keyword>
<feature type="compositionally biased region" description="Low complexity" evidence="19">
    <location>
        <begin position="302"/>
        <end position="328"/>
    </location>
</feature>
<dbReference type="Proteomes" id="UP001324115">
    <property type="component" value="Unassembled WGS sequence"/>
</dbReference>
<feature type="disulfide bond" evidence="17">
    <location>
        <begin position="173"/>
        <end position="409"/>
    </location>
</feature>
<dbReference type="GO" id="GO:0042744">
    <property type="term" value="P:hydrogen peroxide catabolic process"/>
    <property type="evidence" value="ECO:0007669"/>
    <property type="project" value="UniProtKB-KW"/>
</dbReference>
<dbReference type="Gene3D" id="1.10.420.10">
    <property type="entry name" value="Peroxidase, domain 2"/>
    <property type="match status" value="1"/>
</dbReference>
<evidence type="ECO:0000256" key="15">
    <source>
        <dbReference type="PIRSR" id="PIRSR600823-3"/>
    </source>
</evidence>
<protein>
    <recommendedName>
        <fullName evidence="4 18">Peroxidase</fullName>
        <ecNumber evidence="4 18">1.11.1.7</ecNumber>
    </recommendedName>
</protein>
<dbReference type="PRINTS" id="PR00458">
    <property type="entry name" value="PEROXIDASE"/>
</dbReference>
<keyword evidence="6 18" id="KW-0575">Peroxidase</keyword>
<dbReference type="PRINTS" id="PR00461">
    <property type="entry name" value="PLPEROXIDASE"/>
</dbReference>
<dbReference type="EC" id="1.11.1.7" evidence="4 18"/>
<gene>
    <name evidence="21" type="ORF">RGQ29_020988</name>
</gene>
<feature type="binding site" evidence="15">
    <location>
        <position position="141"/>
    </location>
    <ligand>
        <name>Ca(2+)</name>
        <dbReference type="ChEBI" id="CHEBI:29108"/>
        <label>1</label>
    </ligand>
</feature>
<dbReference type="GO" id="GO:0006979">
    <property type="term" value="P:response to oxidative stress"/>
    <property type="evidence" value="ECO:0007669"/>
    <property type="project" value="UniProtKB-UniRule"/>
</dbReference>
<evidence type="ECO:0000313" key="22">
    <source>
        <dbReference type="Proteomes" id="UP001324115"/>
    </source>
</evidence>
<comment type="function">
    <text evidence="2">Removal of H(2)O(2), oxidation of toxic reductants, biosynthesis and degradation of lignin, suberization, auxin catabolism, response to environmental stresses such as wounding, pathogen attack and oxidative stress. These functions might be dependent on each isozyme/isoform in each plant tissue.</text>
</comment>
<feature type="binding site" evidence="15">
    <location>
        <position position="125"/>
    </location>
    <ligand>
        <name>Ca(2+)</name>
        <dbReference type="ChEBI" id="CHEBI:29108"/>
        <label>1</label>
    </ligand>
</feature>
<feature type="binding site" evidence="14">
    <location>
        <position position="215"/>
    </location>
    <ligand>
        <name>substrate</name>
    </ligand>
</feature>
<evidence type="ECO:0000256" key="17">
    <source>
        <dbReference type="PIRSR" id="PIRSR600823-5"/>
    </source>
</evidence>
<keyword evidence="22" id="KW-1185">Reference proteome</keyword>
<evidence type="ECO:0000256" key="18">
    <source>
        <dbReference type="RuleBase" id="RU362060"/>
    </source>
</evidence>
<evidence type="ECO:0000256" key="16">
    <source>
        <dbReference type="PIRSR" id="PIRSR600823-4"/>
    </source>
</evidence>
<dbReference type="Pfam" id="PF00141">
    <property type="entry name" value="peroxidase"/>
    <property type="match status" value="1"/>
</dbReference>
<evidence type="ECO:0000256" key="1">
    <source>
        <dbReference type="ARBA" id="ARBA00000189"/>
    </source>
</evidence>
<comment type="similarity">
    <text evidence="18">Belongs to the peroxidase family. Classical plant (class III) peroxidase subfamily.</text>
</comment>
<evidence type="ECO:0000256" key="11">
    <source>
        <dbReference type="ARBA" id="ARBA00023157"/>
    </source>
</evidence>
<feature type="disulfide bond" evidence="17">
    <location>
        <begin position="121"/>
        <end position="126"/>
    </location>
</feature>
<dbReference type="GO" id="GO:0140825">
    <property type="term" value="F:lactoperoxidase activity"/>
    <property type="evidence" value="ECO:0007669"/>
    <property type="project" value="UniProtKB-EC"/>
</dbReference>
<evidence type="ECO:0000256" key="8">
    <source>
        <dbReference type="ARBA" id="ARBA00022723"/>
    </source>
</evidence>
<dbReference type="PROSITE" id="PS50873">
    <property type="entry name" value="PEROXIDASE_4"/>
    <property type="match status" value="1"/>
</dbReference>
<evidence type="ECO:0000256" key="6">
    <source>
        <dbReference type="ARBA" id="ARBA00022559"/>
    </source>
</evidence>
<dbReference type="GO" id="GO:0020037">
    <property type="term" value="F:heme binding"/>
    <property type="evidence" value="ECO:0007669"/>
    <property type="project" value="UniProtKB-UniRule"/>
</dbReference>
<evidence type="ECO:0000256" key="12">
    <source>
        <dbReference type="ARBA" id="ARBA00023324"/>
    </source>
</evidence>
<organism evidence="21 22">
    <name type="scientific">Quercus rubra</name>
    <name type="common">Northern red oak</name>
    <name type="synonym">Quercus borealis</name>
    <dbReference type="NCBI Taxonomy" id="3512"/>
    <lineage>
        <taxon>Eukaryota</taxon>
        <taxon>Viridiplantae</taxon>
        <taxon>Streptophyta</taxon>
        <taxon>Embryophyta</taxon>
        <taxon>Tracheophyta</taxon>
        <taxon>Spermatophyta</taxon>
        <taxon>Magnoliopsida</taxon>
        <taxon>eudicotyledons</taxon>
        <taxon>Gunneridae</taxon>
        <taxon>Pentapetalae</taxon>
        <taxon>rosids</taxon>
        <taxon>fabids</taxon>
        <taxon>Fagales</taxon>
        <taxon>Fagaceae</taxon>
        <taxon>Quercus</taxon>
    </lineage>
</organism>
<feature type="disulfide bond" evidence="17">
    <location>
        <begin position="88"/>
        <end position="167"/>
    </location>
</feature>
<evidence type="ECO:0000313" key="21">
    <source>
        <dbReference type="EMBL" id="KAK4590646.1"/>
    </source>
</evidence>
<dbReference type="FunFam" id="1.10.520.10:FF:000008">
    <property type="entry name" value="Peroxidase"/>
    <property type="match status" value="1"/>
</dbReference>
<sequence length="413" mass="44992">MLIPIFNIELMRKLSLLIFLLCVWISLKNQNAEPKKGISTARWSSSVDSSLVFSASPLPQPMVLSSKKDVLEFNDSGSLEYNFYRNSCPQAEQIVRAVVQRLHEARPDVVPALLRLVFHDCFIEGCDASVLLDAAEGIDSEKESPPNETLKGFDVIGIIKSELEEACPGVVSCADILVLAARDSVALAGGPFYPLCTGRRDSSNSFSDLATNELPSPFHDLSQTLASFASRGFDEREAVSLLGAHSIGVIHCKFLQNRLYNFSGTDGPDPSVETRFLNLMRSKCNNTHRSSSSSSATAYSYGSSLSSSGAQQSPSHDGSPSSSPEDPGMAMDFEGPRSPFGTLYYHSLLQGRGILYVDQQLMAGEETGNWVRAYASHTSLFRREFALAMMKLSNLQVLTAPTGHIRLNCSKVG</sequence>
<evidence type="ECO:0000256" key="10">
    <source>
        <dbReference type="ARBA" id="ARBA00023004"/>
    </source>
</evidence>